<dbReference type="AlphaFoldDB" id="A0A3N4JDE3"/>
<keyword evidence="2" id="KW-1185">Reference proteome</keyword>
<dbReference type="EMBL" id="ML120436">
    <property type="protein sequence ID" value="RPA94460.1"/>
    <property type="molecule type" value="Genomic_DNA"/>
</dbReference>
<protein>
    <submittedName>
        <fullName evidence="1">Uncharacterized protein</fullName>
    </submittedName>
</protein>
<name>A0A3N4JDE3_9PEZI</name>
<organism evidence="1 2">
    <name type="scientific">Choiromyces venosus 120613-1</name>
    <dbReference type="NCBI Taxonomy" id="1336337"/>
    <lineage>
        <taxon>Eukaryota</taxon>
        <taxon>Fungi</taxon>
        <taxon>Dikarya</taxon>
        <taxon>Ascomycota</taxon>
        <taxon>Pezizomycotina</taxon>
        <taxon>Pezizomycetes</taxon>
        <taxon>Pezizales</taxon>
        <taxon>Tuberaceae</taxon>
        <taxon>Choiromyces</taxon>
    </lineage>
</organism>
<reference evidence="1 2" key="1">
    <citation type="journal article" date="2018" name="Nat. Ecol. Evol.">
        <title>Pezizomycetes genomes reveal the molecular basis of ectomycorrhizal truffle lifestyle.</title>
        <authorList>
            <person name="Murat C."/>
            <person name="Payen T."/>
            <person name="Noel B."/>
            <person name="Kuo A."/>
            <person name="Morin E."/>
            <person name="Chen J."/>
            <person name="Kohler A."/>
            <person name="Krizsan K."/>
            <person name="Balestrini R."/>
            <person name="Da Silva C."/>
            <person name="Montanini B."/>
            <person name="Hainaut M."/>
            <person name="Levati E."/>
            <person name="Barry K.W."/>
            <person name="Belfiori B."/>
            <person name="Cichocki N."/>
            <person name="Clum A."/>
            <person name="Dockter R.B."/>
            <person name="Fauchery L."/>
            <person name="Guy J."/>
            <person name="Iotti M."/>
            <person name="Le Tacon F."/>
            <person name="Lindquist E.A."/>
            <person name="Lipzen A."/>
            <person name="Malagnac F."/>
            <person name="Mello A."/>
            <person name="Molinier V."/>
            <person name="Miyauchi S."/>
            <person name="Poulain J."/>
            <person name="Riccioni C."/>
            <person name="Rubini A."/>
            <person name="Sitrit Y."/>
            <person name="Splivallo R."/>
            <person name="Traeger S."/>
            <person name="Wang M."/>
            <person name="Zifcakova L."/>
            <person name="Wipf D."/>
            <person name="Zambonelli A."/>
            <person name="Paolocci F."/>
            <person name="Nowrousian M."/>
            <person name="Ottonello S."/>
            <person name="Baldrian P."/>
            <person name="Spatafora J.W."/>
            <person name="Henrissat B."/>
            <person name="Nagy L.G."/>
            <person name="Aury J.M."/>
            <person name="Wincker P."/>
            <person name="Grigoriev I.V."/>
            <person name="Bonfante P."/>
            <person name="Martin F.M."/>
        </authorList>
    </citation>
    <scope>NUCLEOTIDE SEQUENCE [LARGE SCALE GENOMIC DNA]</scope>
    <source>
        <strain evidence="1 2">120613-1</strain>
    </source>
</reference>
<sequence>MSFPTLFSDSESALNELDLPPNIVPAMVLNESEEEVVCDNLDEGQRAEEGEDKDKQD</sequence>
<evidence type="ECO:0000313" key="2">
    <source>
        <dbReference type="Proteomes" id="UP000276215"/>
    </source>
</evidence>
<evidence type="ECO:0000313" key="1">
    <source>
        <dbReference type="EMBL" id="RPA94460.1"/>
    </source>
</evidence>
<accession>A0A3N4JDE3</accession>
<proteinExistence type="predicted"/>
<dbReference type="Proteomes" id="UP000276215">
    <property type="component" value="Unassembled WGS sequence"/>
</dbReference>
<gene>
    <name evidence="1" type="ORF">L873DRAFT_1814261</name>
</gene>